<organism evidence="2 3">
    <name type="scientific">Sclerotinia sclerotiorum (strain ATCC 18683 / 1980 / Ss-1)</name>
    <name type="common">White mold</name>
    <name type="synonym">Whetzelinia sclerotiorum</name>
    <dbReference type="NCBI Taxonomy" id="665079"/>
    <lineage>
        <taxon>Eukaryota</taxon>
        <taxon>Fungi</taxon>
        <taxon>Dikarya</taxon>
        <taxon>Ascomycota</taxon>
        <taxon>Pezizomycotina</taxon>
        <taxon>Leotiomycetes</taxon>
        <taxon>Helotiales</taxon>
        <taxon>Sclerotiniaceae</taxon>
        <taxon>Sclerotinia</taxon>
    </lineage>
</organism>
<name>A7E588_SCLS1</name>
<protein>
    <submittedName>
        <fullName evidence="2">Uncharacterized protein</fullName>
    </submittedName>
</protein>
<keyword evidence="1" id="KW-0812">Transmembrane</keyword>
<evidence type="ECO:0000313" key="2">
    <source>
        <dbReference type="EMBL" id="EDN91060.1"/>
    </source>
</evidence>
<proteinExistence type="predicted"/>
<dbReference type="KEGG" id="ssl:SS1G_00462"/>
<sequence length="167" mass="19684">MQINLCWLSQQPSDIDNHLWNIDPIQLSLVRIIIRCVLIRYILIRLTIAFIIINVVLRTILIFKLFKPLRVHPDTVLKLPFYTECDLDVREIYKLVVKDPDNLLNFILDSFVARIVFSCWEGEVEERREQRGRVWAPLRNNSSLDSSGTSLERIYIQRTKDGLFQDA</sequence>
<keyword evidence="1" id="KW-1133">Transmembrane helix</keyword>
<dbReference type="HOGENOM" id="CLU_1595540_0_0_1"/>
<keyword evidence="1" id="KW-0472">Membrane</keyword>
<accession>A7E588</accession>
<feature type="transmembrane region" description="Helical" evidence="1">
    <location>
        <begin position="32"/>
        <end position="57"/>
    </location>
</feature>
<dbReference type="GeneID" id="5494236"/>
<dbReference type="EMBL" id="CH476621">
    <property type="protein sequence ID" value="EDN91060.1"/>
    <property type="molecule type" value="Genomic_DNA"/>
</dbReference>
<dbReference type="RefSeq" id="XP_001598374.1">
    <property type="nucleotide sequence ID" value="XM_001598324.1"/>
</dbReference>
<gene>
    <name evidence="2" type="ORF">SS1G_00462</name>
</gene>
<keyword evidence="3" id="KW-1185">Reference proteome</keyword>
<evidence type="ECO:0000256" key="1">
    <source>
        <dbReference type="SAM" id="Phobius"/>
    </source>
</evidence>
<dbReference type="InParanoid" id="A7E588"/>
<reference evidence="3" key="1">
    <citation type="journal article" date="2011" name="PLoS Genet.">
        <title>Genomic analysis of the necrotrophic fungal pathogens Sclerotinia sclerotiorum and Botrytis cinerea.</title>
        <authorList>
            <person name="Amselem J."/>
            <person name="Cuomo C.A."/>
            <person name="van Kan J.A."/>
            <person name="Viaud M."/>
            <person name="Benito E.P."/>
            <person name="Couloux A."/>
            <person name="Coutinho P.M."/>
            <person name="de Vries R.P."/>
            <person name="Dyer P.S."/>
            <person name="Fillinger S."/>
            <person name="Fournier E."/>
            <person name="Gout L."/>
            <person name="Hahn M."/>
            <person name="Kohn L."/>
            <person name="Lapalu N."/>
            <person name="Plummer K.M."/>
            <person name="Pradier J.M."/>
            <person name="Quevillon E."/>
            <person name="Sharon A."/>
            <person name="Simon A."/>
            <person name="ten Have A."/>
            <person name="Tudzynski B."/>
            <person name="Tudzynski P."/>
            <person name="Wincker P."/>
            <person name="Andrew M."/>
            <person name="Anthouard V."/>
            <person name="Beever R.E."/>
            <person name="Beffa R."/>
            <person name="Benoit I."/>
            <person name="Bouzid O."/>
            <person name="Brault B."/>
            <person name="Chen Z."/>
            <person name="Choquer M."/>
            <person name="Collemare J."/>
            <person name="Cotton P."/>
            <person name="Danchin E.G."/>
            <person name="Da Silva C."/>
            <person name="Gautier A."/>
            <person name="Giraud C."/>
            <person name="Giraud T."/>
            <person name="Gonzalez C."/>
            <person name="Grossetete S."/>
            <person name="Guldener U."/>
            <person name="Henrissat B."/>
            <person name="Howlett B.J."/>
            <person name="Kodira C."/>
            <person name="Kretschmer M."/>
            <person name="Lappartient A."/>
            <person name="Leroch M."/>
            <person name="Levis C."/>
            <person name="Mauceli E."/>
            <person name="Neuveglise C."/>
            <person name="Oeser B."/>
            <person name="Pearson M."/>
            <person name="Poulain J."/>
            <person name="Poussereau N."/>
            <person name="Quesneville H."/>
            <person name="Rascle C."/>
            <person name="Schumacher J."/>
            <person name="Segurens B."/>
            <person name="Sexton A."/>
            <person name="Silva E."/>
            <person name="Sirven C."/>
            <person name="Soanes D.M."/>
            <person name="Talbot N.J."/>
            <person name="Templeton M."/>
            <person name="Yandava C."/>
            <person name="Yarden O."/>
            <person name="Zeng Q."/>
            <person name="Rollins J.A."/>
            <person name="Lebrun M.H."/>
            <person name="Dickman M."/>
        </authorList>
    </citation>
    <scope>NUCLEOTIDE SEQUENCE [LARGE SCALE GENOMIC DNA]</scope>
    <source>
        <strain evidence="3">ATCC 18683 / 1980 / Ss-1</strain>
    </source>
</reference>
<dbReference type="AlphaFoldDB" id="A7E588"/>
<dbReference type="Proteomes" id="UP000001312">
    <property type="component" value="Unassembled WGS sequence"/>
</dbReference>
<evidence type="ECO:0000313" key="3">
    <source>
        <dbReference type="Proteomes" id="UP000001312"/>
    </source>
</evidence>